<dbReference type="SUPFAM" id="SSF54523">
    <property type="entry name" value="Pili subunits"/>
    <property type="match status" value="1"/>
</dbReference>
<protein>
    <recommendedName>
        <fullName evidence="3">DUF1559 domain-containing protein</fullName>
    </recommendedName>
</protein>
<dbReference type="PANTHER" id="PTHR30093">
    <property type="entry name" value="GENERAL SECRETION PATHWAY PROTEIN G"/>
    <property type="match status" value="1"/>
</dbReference>
<keyword evidence="2" id="KW-0472">Membrane</keyword>
<feature type="compositionally biased region" description="Basic residues" evidence="1">
    <location>
        <begin position="15"/>
        <end position="31"/>
    </location>
</feature>
<dbReference type="Proteomes" id="UP000609651">
    <property type="component" value="Unassembled WGS sequence"/>
</dbReference>
<feature type="transmembrane region" description="Helical" evidence="2">
    <location>
        <begin position="44"/>
        <end position="72"/>
    </location>
</feature>
<keyword evidence="2" id="KW-1133">Transmembrane helix</keyword>
<name>A0ABX1VEY6_9PLAN</name>
<gene>
    <name evidence="4" type="ORF">LzC2_25300</name>
</gene>
<dbReference type="NCBIfam" id="TIGR04294">
    <property type="entry name" value="pre_pil_HX9DG"/>
    <property type="match status" value="1"/>
</dbReference>
<sequence length="294" mass="30603">MADRFDDDFDDMPPRRPRQKKASSSKKRPAGKRSSSEKKGMSGAMIAGIVALCTVPLLCCIMGLVALLLPAVQQAREAARRSQSQNNLKEMGLAGHNFHSVYKAFPPHASGGTNLAQAENPANPRMSWMTASLPFMDQTALWGRVDPSVRFDDPAAASVYETRVESFLTPAAAPPEGGLAPAHYAGNVHLLGPTFSGAIRDITDGAASTIYAGEIDPINGSPAAWGDPNNLRDPADGLNVPGGFGATWAGGDAQRGGVQMVFADGSVSFVSNNIDPAVLAALGTPDGGEAVGGF</sequence>
<dbReference type="InterPro" id="IPR011453">
    <property type="entry name" value="DUF1559"/>
</dbReference>
<dbReference type="InterPro" id="IPR045584">
    <property type="entry name" value="Pilin-like"/>
</dbReference>
<evidence type="ECO:0000313" key="5">
    <source>
        <dbReference type="Proteomes" id="UP000609651"/>
    </source>
</evidence>
<reference evidence="4 5" key="1">
    <citation type="journal article" date="2020" name="Syst. Appl. Microbiol.">
        <title>Alienimonas chondri sp. nov., a novel planctomycete isolated from the biofilm of the red alga Chondrus crispus.</title>
        <authorList>
            <person name="Vitorino I."/>
            <person name="Albuquerque L."/>
            <person name="Wiegand S."/>
            <person name="Kallscheuer N."/>
            <person name="da Costa M.S."/>
            <person name="Lobo-da-Cunha A."/>
            <person name="Jogler C."/>
            <person name="Lage O.M."/>
        </authorList>
    </citation>
    <scope>NUCLEOTIDE SEQUENCE [LARGE SCALE GENOMIC DNA]</scope>
    <source>
        <strain evidence="4 5">LzC2</strain>
    </source>
</reference>
<evidence type="ECO:0000256" key="1">
    <source>
        <dbReference type="SAM" id="MobiDB-lite"/>
    </source>
</evidence>
<evidence type="ECO:0000259" key="3">
    <source>
        <dbReference type="Pfam" id="PF07596"/>
    </source>
</evidence>
<proteinExistence type="predicted"/>
<evidence type="ECO:0000313" key="4">
    <source>
        <dbReference type="EMBL" id="NNJ26445.1"/>
    </source>
</evidence>
<keyword evidence="2" id="KW-0812">Transmembrane</keyword>
<organism evidence="4 5">
    <name type="scientific">Alienimonas chondri</name>
    <dbReference type="NCBI Taxonomy" id="2681879"/>
    <lineage>
        <taxon>Bacteria</taxon>
        <taxon>Pseudomonadati</taxon>
        <taxon>Planctomycetota</taxon>
        <taxon>Planctomycetia</taxon>
        <taxon>Planctomycetales</taxon>
        <taxon>Planctomycetaceae</taxon>
        <taxon>Alienimonas</taxon>
    </lineage>
</organism>
<dbReference type="RefSeq" id="WP_171187488.1">
    <property type="nucleotide sequence ID" value="NZ_WTPX01000078.1"/>
</dbReference>
<feature type="region of interest" description="Disordered" evidence="1">
    <location>
        <begin position="1"/>
        <end position="39"/>
    </location>
</feature>
<accession>A0ABX1VEY6</accession>
<dbReference type="InterPro" id="IPR027558">
    <property type="entry name" value="Pre_pil_HX9DG_C"/>
</dbReference>
<keyword evidence="5" id="KW-1185">Reference proteome</keyword>
<evidence type="ECO:0000256" key="2">
    <source>
        <dbReference type="SAM" id="Phobius"/>
    </source>
</evidence>
<comment type="caution">
    <text evidence="4">The sequence shown here is derived from an EMBL/GenBank/DDBJ whole genome shotgun (WGS) entry which is preliminary data.</text>
</comment>
<feature type="domain" description="DUF1559" evidence="3">
    <location>
        <begin position="73"/>
        <end position="187"/>
    </location>
</feature>
<dbReference type="EMBL" id="WTPX01000078">
    <property type="protein sequence ID" value="NNJ26445.1"/>
    <property type="molecule type" value="Genomic_DNA"/>
</dbReference>
<feature type="compositionally biased region" description="Acidic residues" evidence="1">
    <location>
        <begin position="1"/>
        <end position="11"/>
    </location>
</feature>
<dbReference type="Pfam" id="PF07596">
    <property type="entry name" value="SBP_bac_10"/>
    <property type="match status" value="1"/>
</dbReference>
<dbReference type="PANTHER" id="PTHR30093:SF2">
    <property type="entry name" value="TYPE II SECRETION SYSTEM PROTEIN H"/>
    <property type="match status" value="1"/>
</dbReference>